<dbReference type="InterPro" id="IPR040040">
    <property type="entry name" value="ATG11"/>
</dbReference>
<keyword evidence="7" id="KW-0472">Membrane</keyword>
<evidence type="ECO:0000256" key="2">
    <source>
        <dbReference type="ARBA" id="ARBA00013804"/>
    </source>
</evidence>
<dbReference type="GO" id="GO:1990316">
    <property type="term" value="C:Atg1/ULK1 kinase complex"/>
    <property type="evidence" value="ECO:0007669"/>
    <property type="project" value="TreeGrafter"/>
</dbReference>
<keyword evidence="6 8" id="KW-0175">Coiled coil</keyword>
<dbReference type="GO" id="GO:0005774">
    <property type="term" value="C:vacuolar membrane"/>
    <property type="evidence" value="ECO:0007669"/>
    <property type="project" value="UniProtKB-SubCell"/>
</dbReference>
<dbReference type="Pfam" id="PF04108">
    <property type="entry name" value="ATG17_like"/>
    <property type="match status" value="1"/>
</dbReference>
<comment type="function">
    <text evidence="7">Involved in cytoplasm to vacuole transport (Cvt), pexophagy, mitophagy and nucleophagy. Recruits mitochondria for their selective degradation via autophagy (mitophagy) during starvation. Works as scaffold proteins that recruit ATG proteins to the pre-autophagosome (PAS), the site of vesicle/autophagosome formation. Required for the Cvt vesicles completion.</text>
</comment>
<feature type="compositionally biased region" description="Basic and acidic residues" evidence="9">
    <location>
        <begin position="1366"/>
        <end position="1375"/>
    </location>
</feature>
<protein>
    <recommendedName>
        <fullName evidence="2 7">Autophagy-related protein 11</fullName>
    </recommendedName>
</protein>
<keyword evidence="5 7" id="KW-0072">Autophagy</keyword>
<keyword evidence="7" id="KW-0926">Vacuole</keyword>
<comment type="subunit">
    <text evidence="7">Homodimer.</text>
</comment>
<evidence type="ECO:0000256" key="5">
    <source>
        <dbReference type="ARBA" id="ARBA00023006"/>
    </source>
</evidence>
<dbReference type="GO" id="GO:0000422">
    <property type="term" value="P:autophagy of mitochondrion"/>
    <property type="evidence" value="ECO:0007669"/>
    <property type="project" value="TreeGrafter"/>
</dbReference>
<dbReference type="PANTHER" id="PTHR13222">
    <property type="entry name" value="RB1-INDUCIBLE COILED-COIL"/>
    <property type="match status" value="1"/>
</dbReference>
<evidence type="ECO:0000256" key="6">
    <source>
        <dbReference type="ARBA" id="ARBA00023054"/>
    </source>
</evidence>
<dbReference type="Proteomes" id="UP000297595">
    <property type="component" value="Unassembled WGS sequence"/>
</dbReference>
<keyword evidence="3 7" id="KW-0813">Transport</keyword>
<feature type="domain" description="Autophagy-related protein 11 C-terminal" evidence="11">
    <location>
        <begin position="1103"/>
        <end position="1255"/>
    </location>
</feature>
<proteinExistence type="inferred from homology"/>
<comment type="caution">
    <text evidence="12">The sequence shown here is derived from an EMBL/GenBank/DDBJ whole genome shotgun (WGS) entry which is preliminary data.</text>
</comment>
<feature type="coiled-coil region" evidence="8">
    <location>
        <begin position="886"/>
        <end position="927"/>
    </location>
</feature>
<dbReference type="GO" id="GO:0015031">
    <property type="term" value="P:protein transport"/>
    <property type="evidence" value="ECO:0007669"/>
    <property type="project" value="UniProtKB-KW"/>
</dbReference>
<sequence length="1375" mass="150823">MQLTILYAHTGDAYSVDPNLFNTVDELKTWVAEQFKVPISNQILTTIKGGLVKQANLVTEKELFLYSRQYITPSSSTPPPTFPIPTLSKPSPPPDRLESQSDISSWRTLFANRLSWSNSILSHANTLAASIESTTSSIAVIDRSLSAATTNLDSHVKNSGQKYDELKTWAFEVLESQEKLLRNWEGGVEKLGRIPIHKEVAKIVAAENVKSGRSPAGGGGGGAAAAVAGGKTTGTLIDIVSLSDVRNAAKELEVTAREFGMKVQGLGNTLESIKQQSSSLTTDIHRGWKKNEDSNSTEAEGLLADIRVLVQKIQQDTEHIGTYANNSKSISSISKIAHTHTKDYLPALIQYTSELGGIVQACIQRKNVAAGFTVQSLQAISRIEQRLYTELTSVVKKCEGEYEERSERGYGVLVLVARLPGVYSSFLVECVRRREWGEKMGQDGAKLAEELAGLKEEEEKRRRKWWRSATSGGEVVVSFLPQQEETGGGGINVEVNFSAETAGWPVVGRADLDVLLNALKGVEGVEGLVRELAQGIIDLDKPTRRQRKATTPALATRAFKMGSIHEAAMASSSFLSTGIGGDDGTIKRLREDRARLEERARMYESRVRKLEDLLHRQRPGNAAGVQFGTSNLGNGSAAAAGGAIGVGSPLAAEPMSRNSSQGTIITPMNGVGVGVGVTNPNRRISITEDPSKALMMRIVTLENDLEKEKEARQKLEAEALKKFEDEKRGWNERMMEVDSTKKDLLANIQAQQQEFNTERKELQDKIMEVEEQLEGWKTRVEEVYAEMDRMEESKALEAARNSGLGKEVEEMQREIEDYRLMLEEHEGKMEVMIRETEKMRVEAEKAAEEAKKELGVVKLEDEKKKVMIEGWEKRALEEGEKHSLAIVDLERKIHALEAAAKIKDAENKRLTTKVEKATKELDIFRSKVTGVLVQPIHESHHELTRTQILDVEELTARLENFVGELRQEIAQGETQIKTLKDGNRALQSRFESRTVKTKDLTQKLYTHNARSGQLLESLGFKVIVDEDGATQIVRISRGNADGDQMAKSISMSTSLPPLPRDFATKGDVELLYWMDNQDSEAESEKYATFLSSIGTFDLDAFGDAVTKRVKEAEHMARKWQKQCRDYRDKYHRAAADASEKIAYKSFKEGDLALFLPTRNQVTRPWAAFNVGAPHYFLREVEGHRLKARDWLLARISRVEQRVVDLKSGGGGAGSTVATLGDKGSSVSSDTGVETVDEDNPFQLSDGLRWYLLDAVEEGKLGAPSTPGLGSSTVAAANVDAKGSTSIRLTAAKKTLVGKDSSTALGVRKTLTKSLAQSGGPVLGGGETSSIRSRESRESGRKGSEGSSHVRPIISAGSGGAGGSAVEDERRPGTGS</sequence>
<evidence type="ECO:0000313" key="12">
    <source>
        <dbReference type="EMBL" id="TGJ65681.1"/>
    </source>
</evidence>
<dbReference type="EMBL" id="SOZJ01000006">
    <property type="protein sequence ID" value="TGJ65681.1"/>
    <property type="molecule type" value="Genomic_DNA"/>
</dbReference>
<feature type="coiled-coil region" evidence="8">
    <location>
        <begin position="691"/>
        <end position="860"/>
    </location>
</feature>
<feature type="region of interest" description="Disordered" evidence="9">
    <location>
        <begin position="73"/>
        <end position="100"/>
    </location>
</feature>
<dbReference type="GO" id="GO:0034045">
    <property type="term" value="C:phagophore assembly site membrane"/>
    <property type="evidence" value="ECO:0007669"/>
    <property type="project" value="UniProtKB-SubCell"/>
</dbReference>
<dbReference type="GO" id="GO:0060090">
    <property type="term" value="F:molecular adaptor activity"/>
    <property type="evidence" value="ECO:0007669"/>
    <property type="project" value="TreeGrafter"/>
</dbReference>
<dbReference type="GO" id="GO:1903599">
    <property type="term" value="P:positive regulation of autophagy of mitochondrion"/>
    <property type="evidence" value="ECO:0007669"/>
    <property type="project" value="UniProtKB-UniRule"/>
</dbReference>
<feature type="region of interest" description="Disordered" evidence="9">
    <location>
        <begin position="1214"/>
        <end position="1237"/>
    </location>
</feature>
<evidence type="ECO:0000256" key="1">
    <source>
        <dbReference type="ARBA" id="ARBA00009729"/>
    </source>
</evidence>
<dbReference type="GO" id="GO:0000045">
    <property type="term" value="P:autophagosome assembly"/>
    <property type="evidence" value="ECO:0007669"/>
    <property type="project" value="UniProtKB-UniRule"/>
</dbReference>
<evidence type="ECO:0000256" key="9">
    <source>
        <dbReference type="SAM" id="MobiDB-lite"/>
    </source>
</evidence>
<dbReference type="InterPro" id="IPR019460">
    <property type="entry name" value="Atg11_C"/>
</dbReference>
<evidence type="ECO:0000256" key="4">
    <source>
        <dbReference type="ARBA" id="ARBA00022927"/>
    </source>
</evidence>
<reference evidence="12 13" key="1">
    <citation type="submission" date="2019-03" db="EMBL/GenBank/DDBJ databases">
        <title>Nematode-trapping fungi genome.</title>
        <authorList>
            <person name="Vidal-Diez De Ulzurrun G."/>
        </authorList>
    </citation>
    <scope>NUCLEOTIDE SEQUENCE [LARGE SCALE GENOMIC DNA]</scope>
    <source>
        <strain evidence="12 13">TWF154</strain>
    </source>
</reference>
<evidence type="ECO:0000256" key="3">
    <source>
        <dbReference type="ARBA" id="ARBA00022448"/>
    </source>
</evidence>
<evidence type="ECO:0000256" key="8">
    <source>
        <dbReference type="SAM" id="Coils"/>
    </source>
</evidence>
<dbReference type="GO" id="GO:0034727">
    <property type="term" value="P:piecemeal microautophagy of the nucleus"/>
    <property type="evidence" value="ECO:0007669"/>
    <property type="project" value="TreeGrafter"/>
</dbReference>
<organism evidence="12 13">
    <name type="scientific">Orbilia oligospora</name>
    <name type="common">Nematode-trapping fungus</name>
    <name type="synonym">Arthrobotrys oligospora</name>
    <dbReference type="NCBI Taxonomy" id="2813651"/>
    <lineage>
        <taxon>Eukaryota</taxon>
        <taxon>Fungi</taxon>
        <taxon>Dikarya</taxon>
        <taxon>Ascomycota</taxon>
        <taxon>Pezizomycotina</taxon>
        <taxon>Orbiliomycetes</taxon>
        <taxon>Orbiliales</taxon>
        <taxon>Orbiliaceae</taxon>
        <taxon>Orbilia</taxon>
    </lineage>
</organism>
<dbReference type="GO" id="GO:0019901">
    <property type="term" value="F:protein kinase binding"/>
    <property type="evidence" value="ECO:0007669"/>
    <property type="project" value="TreeGrafter"/>
</dbReference>
<dbReference type="PANTHER" id="PTHR13222:SF1">
    <property type="entry name" value="RB1-INDUCIBLE COILED-COIL PROTEIN 1"/>
    <property type="match status" value="1"/>
</dbReference>
<feature type="region of interest" description="Disordered" evidence="9">
    <location>
        <begin position="1315"/>
        <end position="1375"/>
    </location>
</feature>
<evidence type="ECO:0000259" key="10">
    <source>
        <dbReference type="Pfam" id="PF04108"/>
    </source>
</evidence>
<keyword evidence="4 7" id="KW-0653">Protein transport</keyword>
<gene>
    <name evidence="12" type="primary">ATG11</name>
    <name evidence="12" type="ORF">EYR41_009630</name>
</gene>
<accession>A0A8H2DSU2</accession>
<comment type="similarity">
    <text evidence="1 7">Belongs to the ATG11 family.</text>
</comment>
<feature type="domain" description="Autophagy protein ATG17-like" evidence="10">
    <location>
        <begin position="97"/>
        <end position="467"/>
    </location>
</feature>
<feature type="coiled-coil region" evidence="8">
    <location>
        <begin position="586"/>
        <end position="613"/>
    </location>
</feature>
<dbReference type="GO" id="GO:0061709">
    <property type="term" value="P:reticulophagy"/>
    <property type="evidence" value="ECO:0007669"/>
    <property type="project" value="TreeGrafter"/>
</dbReference>
<evidence type="ECO:0000256" key="7">
    <source>
        <dbReference type="RuleBase" id="RU367075"/>
    </source>
</evidence>
<dbReference type="InterPro" id="IPR045326">
    <property type="entry name" value="ATG17-like_dom"/>
</dbReference>
<dbReference type="GO" id="GO:0034517">
    <property type="term" value="P:ribophagy"/>
    <property type="evidence" value="ECO:0007669"/>
    <property type="project" value="TreeGrafter"/>
</dbReference>
<comment type="subcellular location">
    <subcellularLocation>
        <location evidence="7">Preautophagosomal structure membrane</location>
        <topology evidence="7">Peripheral membrane protein</topology>
    </subcellularLocation>
    <subcellularLocation>
        <location evidence="7">Vacuole membrane</location>
        <topology evidence="7">Peripheral membrane protein</topology>
    </subcellularLocation>
    <text evidence="7">During pexophagy, accumulates in the vacuolar membrane region, where the peroxisomes contact the vacuole.</text>
</comment>
<dbReference type="Pfam" id="PF10377">
    <property type="entry name" value="ATG11"/>
    <property type="match status" value="1"/>
</dbReference>
<name>A0A8H2DSU2_ORBOL</name>
<feature type="compositionally biased region" description="Basic and acidic residues" evidence="9">
    <location>
        <begin position="1331"/>
        <end position="1343"/>
    </location>
</feature>
<evidence type="ECO:0000313" key="13">
    <source>
        <dbReference type="Proteomes" id="UP000297595"/>
    </source>
</evidence>
<evidence type="ECO:0000259" key="11">
    <source>
        <dbReference type="Pfam" id="PF10377"/>
    </source>
</evidence>